<dbReference type="OrthoDB" id="9810174at2"/>
<evidence type="ECO:0000313" key="1">
    <source>
        <dbReference type="EMBL" id="SMC19290.1"/>
    </source>
</evidence>
<gene>
    <name evidence="1" type="ORF">SAMN02745134_00790</name>
</gene>
<dbReference type="CDD" id="cd22641">
    <property type="entry name" value="C24-like"/>
    <property type="match status" value="1"/>
</dbReference>
<reference evidence="1 2" key="1">
    <citation type="submission" date="2017-04" db="EMBL/GenBank/DDBJ databases">
        <authorList>
            <person name="Afonso C.L."/>
            <person name="Miller P.J."/>
            <person name="Scott M.A."/>
            <person name="Spackman E."/>
            <person name="Goraichik I."/>
            <person name="Dimitrov K.M."/>
            <person name="Suarez D.L."/>
            <person name="Swayne D.E."/>
        </authorList>
    </citation>
    <scope>NUCLEOTIDE SEQUENCE [LARGE SCALE GENOMIC DNA]</scope>
    <source>
        <strain evidence="1 2">DSM 12555</strain>
    </source>
</reference>
<dbReference type="STRING" id="1121291.SAMN02745134_00790"/>
<name>A0A1W1X618_9CLOT</name>
<proteinExistence type="predicted"/>
<accession>A0A1W1X618</accession>
<dbReference type="Proteomes" id="UP000192468">
    <property type="component" value="Unassembled WGS sequence"/>
</dbReference>
<evidence type="ECO:0000313" key="2">
    <source>
        <dbReference type="Proteomes" id="UP000192468"/>
    </source>
</evidence>
<dbReference type="RefSeq" id="WP_084113951.1">
    <property type="nucleotide sequence ID" value="NZ_FWXH01000002.1"/>
</dbReference>
<sequence length="311" mass="34010">MFDGYYAINLALNTNLTNLPDVKTTDHKSRGLDITRVLNGVVQNTANQTIWMNATTPDGRNVSQMADVEDTNVGHYLLTYPDSMLRVSGEVQIELTIIDPTGTISTNTGTVNVVEAVSDYGDIIAAPDYPALLQAVNQIQTMQAQITTMQNSISALEHFQTGSKIMSDTPLNSTYWLPMDGRSTSGYSGLSAIYGANLPNYNGRVPFQIDSTQPEFNTLGKTGGEKAHTLTIQETASHMHGLRMYQCSEENAGHFSAYPQGWPGYNGFADRLMVVTQIDTHSTEYMETAGGGQAHNNLPPYIVGGKWYVHI</sequence>
<organism evidence="1 2">
    <name type="scientific">Clostridium acidisoli DSM 12555</name>
    <dbReference type="NCBI Taxonomy" id="1121291"/>
    <lineage>
        <taxon>Bacteria</taxon>
        <taxon>Bacillati</taxon>
        <taxon>Bacillota</taxon>
        <taxon>Clostridia</taxon>
        <taxon>Eubacteriales</taxon>
        <taxon>Clostridiaceae</taxon>
        <taxon>Clostridium</taxon>
    </lineage>
</organism>
<dbReference type="EMBL" id="FWXH01000002">
    <property type="protein sequence ID" value="SMC19290.1"/>
    <property type="molecule type" value="Genomic_DNA"/>
</dbReference>
<keyword evidence="2" id="KW-1185">Reference proteome</keyword>
<protein>
    <submittedName>
        <fullName evidence="1">Microcystin-dependent protein</fullName>
    </submittedName>
</protein>
<dbReference type="SUPFAM" id="SSF88874">
    <property type="entry name" value="Receptor-binding domain of short tail fibre protein gp12"/>
    <property type="match status" value="1"/>
</dbReference>
<dbReference type="AlphaFoldDB" id="A0A1W1X618"/>